<dbReference type="AlphaFoldDB" id="A0AAD5THK9"/>
<accession>A0AAD5THK9</accession>
<evidence type="ECO:0008006" key="4">
    <source>
        <dbReference type="Google" id="ProtNLM"/>
    </source>
</evidence>
<dbReference type="PANTHER" id="PTHR28265">
    <property type="entry name" value="MAINTENANCE OF TELOMERE CAPPING PROTEIN 1"/>
    <property type="match status" value="1"/>
</dbReference>
<keyword evidence="3" id="KW-1185">Reference proteome</keyword>
<dbReference type="EMBL" id="JADGJQ010000041">
    <property type="protein sequence ID" value="KAJ3176408.1"/>
    <property type="molecule type" value="Genomic_DNA"/>
</dbReference>
<sequence length="403" mass="41494">MTNANKDVLQFLQELDSGVPLADEATAPSGSDAGLPASDAANSQDVLSFLNELDSPGLPPPAASIVQPPGTSQLNATTPPATVLNASNVGPSQQQSYGANPPPKVGHDAPVASTPPPHVEETTPAAGADSWGWGSIWSQAAKVGATATTSLSKGLESAKAMAEETAKAVSENEKVKGIINKEQLGKLGTDISRLTHSLVDTIAPPLSPGVTTPLLASVVTVYFSAPADTDVGDLRDFILATVREMWIGRVCDRVALEGVEAGKDVEGVSEAVAKTKETMEHLQQLASTAQAPPETPTHANVFLVIQPLAPQLPSPQTQYYITIAAANATHASASALSQSVAVSDGADAAPIGSLAARWMKHQKRRVVETAVADVCEELGVRCMTESGAEASPTTPDAASLVNL</sequence>
<proteinExistence type="predicted"/>
<gene>
    <name evidence="2" type="ORF">HDU87_005277</name>
</gene>
<dbReference type="Proteomes" id="UP001212152">
    <property type="component" value="Unassembled WGS sequence"/>
</dbReference>
<reference evidence="2" key="1">
    <citation type="submission" date="2020-05" db="EMBL/GenBank/DDBJ databases">
        <title>Phylogenomic resolution of chytrid fungi.</title>
        <authorList>
            <person name="Stajich J.E."/>
            <person name="Amses K."/>
            <person name="Simmons R."/>
            <person name="Seto K."/>
            <person name="Myers J."/>
            <person name="Bonds A."/>
            <person name="Quandt C.A."/>
            <person name="Barry K."/>
            <person name="Liu P."/>
            <person name="Grigoriev I."/>
            <person name="Longcore J.E."/>
            <person name="James T.Y."/>
        </authorList>
    </citation>
    <scope>NUCLEOTIDE SEQUENCE</scope>
    <source>
        <strain evidence="2">JEL0379</strain>
    </source>
</reference>
<evidence type="ECO:0000256" key="1">
    <source>
        <dbReference type="SAM" id="MobiDB-lite"/>
    </source>
</evidence>
<dbReference type="InterPro" id="IPR018814">
    <property type="entry name" value="DUF5427"/>
</dbReference>
<organism evidence="2 3">
    <name type="scientific">Geranomyces variabilis</name>
    <dbReference type="NCBI Taxonomy" id="109894"/>
    <lineage>
        <taxon>Eukaryota</taxon>
        <taxon>Fungi</taxon>
        <taxon>Fungi incertae sedis</taxon>
        <taxon>Chytridiomycota</taxon>
        <taxon>Chytridiomycota incertae sedis</taxon>
        <taxon>Chytridiomycetes</taxon>
        <taxon>Spizellomycetales</taxon>
        <taxon>Powellomycetaceae</taxon>
        <taxon>Geranomyces</taxon>
    </lineage>
</organism>
<comment type="caution">
    <text evidence="2">The sequence shown here is derived from an EMBL/GenBank/DDBJ whole genome shotgun (WGS) entry which is preliminary data.</text>
</comment>
<feature type="region of interest" description="Disordered" evidence="1">
    <location>
        <begin position="20"/>
        <end position="129"/>
    </location>
</feature>
<evidence type="ECO:0000313" key="3">
    <source>
        <dbReference type="Proteomes" id="UP001212152"/>
    </source>
</evidence>
<dbReference type="PANTHER" id="PTHR28265:SF1">
    <property type="entry name" value="MAINTENANCE OF TELOMERE CAPPING PROTEIN 1"/>
    <property type="match status" value="1"/>
</dbReference>
<feature type="compositionally biased region" description="Polar residues" evidence="1">
    <location>
        <begin position="69"/>
        <end position="98"/>
    </location>
</feature>
<protein>
    <recommendedName>
        <fullName evidence="4">Maintenance of telomere capping protein 1</fullName>
    </recommendedName>
</protein>
<name>A0AAD5THK9_9FUNG</name>
<evidence type="ECO:0000313" key="2">
    <source>
        <dbReference type="EMBL" id="KAJ3176408.1"/>
    </source>
</evidence>